<accession>A0A8C9LK88</accession>
<evidence type="ECO:0000256" key="3">
    <source>
        <dbReference type="ARBA" id="ARBA00022989"/>
    </source>
</evidence>
<dbReference type="GO" id="GO:0032216">
    <property type="term" value="F:glucosaminyl-phosphatidylinositol O-acyltransferase activity"/>
    <property type="evidence" value="ECO:0007669"/>
    <property type="project" value="TreeGrafter"/>
</dbReference>
<keyword evidence="6" id="KW-0732">Signal</keyword>
<sequence length="641" mass="76509">MNYSTALVYMLICPFNLFYLLDFSCPLQDTNKITSQTKQQLTCDNNTKNHVLLYYLQYEDYIYKNFENYFEVILKNKNDIKILQEKKYDTKLSYYNNNTDEYILKEVQTSEKIEKKKNEQRNRDVDAKMDSLEDADTKEEESIYLFYENVKNKKVVKVRIYKVTQIINYLNLLNTNSCIYKLTKTNYNLFKNQNTHSKEIVADSYYIYLIIILFSFCIYIEKSLYIMFVRLRKYEIVLTLFVLFVPIIFFLFFYFYFTLTNVLLALIFFHVLFIICYYKKRDINIKSVVSKNNTTNHNGVVNENTKLIYNSIVNIRTMNMGITYLCIFAVDFFFFPRHFSKSDYYGNTLMDIGIGCCIVESAYCIKQQKFEYIKKKKIVIELKHVILFVLGISRFVSIKLFNYNYSLTEYGIHWNAFLTLLFTFLLSNFFFIILKNKKYIFIFSCFSIILYELFISYFDIHTYLLSKSDRTNFWNSNREGLFNVIGSTILFLFSYSLWNIFGIAHQSNETYTGEVTVDENKLVKEVAHNGISQTTVITKPNTMMQSITKVNNKSNKCKSYLGHSIFICYYDYFYMMKKKYYYIYHCLKLFSLSFIFYCFHYVLNHFNMYSVRVLSNANYTFIVSSIGFFSSAMSSLVELLL</sequence>
<dbReference type="InterPro" id="IPR009447">
    <property type="entry name" value="PIGW/GWT1"/>
</dbReference>
<reference evidence="7" key="1">
    <citation type="submission" date="2025-08" db="UniProtKB">
        <authorList>
            <consortium name="Ensembl"/>
        </authorList>
    </citation>
    <scope>IDENTIFICATION</scope>
</reference>
<organism evidence="7 8">
    <name type="scientific">Piliocolobus tephrosceles</name>
    <name type="common">Ugandan red Colobus</name>
    <dbReference type="NCBI Taxonomy" id="591936"/>
    <lineage>
        <taxon>Eukaryota</taxon>
        <taxon>Metazoa</taxon>
        <taxon>Chordata</taxon>
        <taxon>Craniata</taxon>
        <taxon>Vertebrata</taxon>
        <taxon>Euteleostomi</taxon>
        <taxon>Mammalia</taxon>
        <taxon>Eutheria</taxon>
        <taxon>Euarchontoglires</taxon>
        <taxon>Primates</taxon>
        <taxon>Haplorrhini</taxon>
        <taxon>Catarrhini</taxon>
        <taxon>Cercopithecidae</taxon>
        <taxon>Colobinae</taxon>
        <taxon>Piliocolobus</taxon>
    </lineage>
</organism>
<keyword evidence="3 5" id="KW-1133">Transmembrane helix</keyword>
<feature type="transmembrane region" description="Helical" evidence="5">
    <location>
        <begin position="345"/>
        <end position="365"/>
    </location>
</feature>
<feature type="transmembrane region" description="Helical" evidence="5">
    <location>
        <begin position="582"/>
        <end position="603"/>
    </location>
</feature>
<feature type="transmembrane region" description="Helical" evidence="5">
    <location>
        <begin position="411"/>
        <end position="432"/>
    </location>
</feature>
<dbReference type="GO" id="GO:0005783">
    <property type="term" value="C:endoplasmic reticulum"/>
    <property type="evidence" value="ECO:0007669"/>
    <property type="project" value="TreeGrafter"/>
</dbReference>
<dbReference type="PANTHER" id="PTHR20661:SF0">
    <property type="entry name" value="PHOSPHATIDYLINOSITOL-GLYCAN BIOSYNTHESIS CLASS W PROTEIN"/>
    <property type="match status" value="1"/>
</dbReference>
<evidence type="ECO:0000256" key="6">
    <source>
        <dbReference type="SAM" id="SignalP"/>
    </source>
</evidence>
<feature type="transmembrane region" description="Helical" evidence="5">
    <location>
        <begin position="385"/>
        <end position="405"/>
    </location>
</feature>
<evidence type="ECO:0000256" key="5">
    <source>
        <dbReference type="SAM" id="Phobius"/>
    </source>
</evidence>
<feature type="chain" id="PRO_5034005881" description="GPI-anchored wall transfer protein 1" evidence="6">
    <location>
        <begin position="19"/>
        <end position="641"/>
    </location>
</feature>
<keyword evidence="2 5" id="KW-0812">Transmembrane</keyword>
<dbReference type="Ensembl" id="ENSPTET00000013700.1">
    <property type="protein sequence ID" value="ENSPTEP00000008997.1"/>
    <property type="gene ID" value="ENSPTEG00000010223.1"/>
</dbReference>
<evidence type="ECO:0000313" key="8">
    <source>
        <dbReference type="Proteomes" id="UP000694416"/>
    </source>
</evidence>
<dbReference type="Proteomes" id="UP000694416">
    <property type="component" value="Unplaced"/>
</dbReference>
<comment type="subcellular location">
    <subcellularLocation>
        <location evidence="1">Membrane</location>
        <topology evidence="1">Multi-pass membrane protein</topology>
    </subcellularLocation>
</comment>
<dbReference type="GO" id="GO:0006506">
    <property type="term" value="P:GPI anchor biosynthetic process"/>
    <property type="evidence" value="ECO:0007669"/>
    <property type="project" value="InterPro"/>
</dbReference>
<proteinExistence type="predicted"/>
<feature type="transmembrane region" description="Helical" evidence="5">
    <location>
        <begin position="236"/>
        <end position="256"/>
    </location>
</feature>
<name>A0A8C9LK88_9PRIM</name>
<evidence type="ECO:0000256" key="1">
    <source>
        <dbReference type="ARBA" id="ARBA00004141"/>
    </source>
</evidence>
<feature type="transmembrane region" description="Helical" evidence="5">
    <location>
        <begin position="480"/>
        <end position="498"/>
    </location>
</feature>
<reference evidence="7" key="2">
    <citation type="submission" date="2025-09" db="UniProtKB">
        <authorList>
            <consortium name="Ensembl"/>
        </authorList>
    </citation>
    <scope>IDENTIFICATION</scope>
</reference>
<dbReference type="Pfam" id="PF06423">
    <property type="entry name" value="GWT1"/>
    <property type="match status" value="1"/>
</dbReference>
<protein>
    <recommendedName>
        <fullName evidence="9">GPI-anchored wall transfer protein 1</fullName>
    </recommendedName>
</protein>
<evidence type="ECO:0000256" key="2">
    <source>
        <dbReference type="ARBA" id="ARBA00022692"/>
    </source>
</evidence>
<dbReference type="PANTHER" id="PTHR20661">
    <property type="entry name" value="PHOSPHATIDYLINOSITOL-GLYCAN BIOSYNTHESIS CLASS W PROTEIN"/>
    <property type="match status" value="1"/>
</dbReference>
<keyword evidence="4 5" id="KW-0472">Membrane</keyword>
<feature type="transmembrane region" description="Helical" evidence="5">
    <location>
        <begin position="439"/>
        <end position="460"/>
    </location>
</feature>
<feature type="transmembrane region" description="Helical" evidence="5">
    <location>
        <begin position="205"/>
        <end position="224"/>
    </location>
</feature>
<feature type="transmembrane region" description="Helical" evidence="5">
    <location>
        <begin position="619"/>
        <end position="640"/>
    </location>
</feature>
<feature type="transmembrane region" description="Helical" evidence="5">
    <location>
        <begin position="262"/>
        <end position="278"/>
    </location>
</feature>
<evidence type="ECO:0000256" key="4">
    <source>
        <dbReference type="ARBA" id="ARBA00023136"/>
    </source>
</evidence>
<feature type="signal peptide" evidence="6">
    <location>
        <begin position="1"/>
        <end position="18"/>
    </location>
</feature>
<feature type="transmembrane region" description="Helical" evidence="5">
    <location>
        <begin position="321"/>
        <end position="339"/>
    </location>
</feature>
<dbReference type="AlphaFoldDB" id="A0A8C9LK88"/>
<evidence type="ECO:0000313" key="7">
    <source>
        <dbReference type="Ensembl" id="ENSPTEP00000008997.1"/>
    </source>
</evidence>
<dbReference type="GO" id="GO:0072659">
    <property type="term" value="P:protein localization to plasma membrane"/>
    <property type="evidence" value="ECO:0007669"/>
    <property type="project" value="TreeGrafter"/>
</dbReference>
<evidence type="ECO:0008006" key="9">
    <source>
        <dbReference type="Google" id="ProtNLM"/>
    </source>
</evidence>
<keyword evidence="8" id="KW-1185">Reference proteome</keyword>
<dbReference type="GO" id="GO:0016020">
    <property type="term" value="C:membrane"/>
    <property type="evidence" value="ECO:0007669"/>
    <property type="project" value="UniProtKB-SubCell"/>
</dbReference>